<dbReference type="PANTHER" id="PTHR43283">
    <property type="entry name" value="BETA-LACTAMASE-RELATED"/>
    <property type="match status" value="1"/>
</dbReference>
<dbReference type="Proteomes" id="UP000537141">
    <property type="component" value="Unassembled WGS sequence"/>
</dbReference>
<dbReference type="SUPFAM" id="SSF47090">
    <property type="entry name" value="PGBD-like"/>
    <property type="match status" value="1"/>
</dbReference>
<dbReference type="InterPro" id="IPR036366">
    <property type="entry name" value="PGBDSf"/>
</dbReference>
<evidence type="ECO:0000313" key="4">
    <source>
        <dbReference type="Proteomes" id="UP000537141"/>
    </source>
</evidence>
<dbReference type="InterPro" id="IPR012338">
    <property type="entry name" value="Beta-lactam/transpept-like"/>
</dbReference>
<dbReference type="AlphaFoldDB" id="A0A7X0NFC0"/>
<dbReference type="SUPFAM" id="SSF55846">
    <property type="entry name" value="N-acetylmuramoyl-L-alanine amidase-like"/>
    <property type="match status" value="1"/>
</dbReference>
<dbReference type="PANTHER" id="PTHR43283:SF11">
    <property type="entry name" value="BETA-LACTAMASE-RELATED DOMAIN-CONTAINING PROTEIN"/>
    <property type="match status" value="1"/>
</dbReference>
<dbReference type="InterPro" id="IPR002477">
    <property type="entry name" value="Peptidoglycan-bd-like"/>
</dbReference>
<dbReference type="EMBL" id="JACHHU010000005">
    <property type="protein sequence ID" value="MBB6542426.1"/>
    <property type="molecule type" value="Genomic_DNA"/>
</dbReference>
<keyword evidence="1 3" id="KW-0378">Hydrolase</keyword>
<evidence type="ECO:0000259" key="2">
    <source>
        <dbReference type="SMART" id="SM00644"/>
    </source>
</evidence>
<dbReference type="Gene3D" id="3.40.710.10">
    <property type="entry name" value="DD-peptidase/beta-lactamase superfamily"/>
    <property type="match status" value="1"/>
</dbReference>
<comment type="caution">
    <text evidence="3">The sequence shown here is derived from an EMBL/GenBank/DDBJ whole genome shotgun (WGS) entry which is preliminary data.</text>
</comment>
<dbReference type="InterPro" id="IPR050789">
    <property type="entry name" value="Diverse_Enzym_Activities"/>
</dbReference>
<dbReference type="InterPro" id="IPR001466">
    <property type="entry name" value="Beta-lactam-related"/>
</dbReference>
<dbReference type="RefSeq" id="WP_184423066.1">
    <property type="nucleotide sequence ID" value="NZ_AP027362.1"/>
</dbReference>
<evidence type="ECO:0000313" key="3">
    <source>
        <dbReference type="EMBL" id="MBB6542426.1"/>
    </source>
</evidence>
<protein>
    <submittedName>
        <fullName evidence="3">N-acetylmuramoyl-L-alanine amidase</fullName>
        <ecNumber evidence="3">3.5.1.28</ecNumber>
    </submittedName>
</protein>
<dbReference type="Pfam" id="PF01471">
    <property type="entry name" value="PG_binding_1"/>
    <property type="match status" value="1"/>
</dbReference>
<dbReference type="Gene3D" id="3.40.80.10">
    <property type="entry name" value="Peptidoglycan recognition protein-like"/>
    <property type="match status" value="1"/>
</dbReference>
<dbReference type="CDD" id="cd06583">
    <property type="entry name" value="PGRP"/>
    <property type="match status" value="1"/>
</dbReference>
<keyword evidence="4" id="KW-1185">Reference proteome</keyword>
<dbReference type="InterPro" id="IPR036365">
    <property type="entry name" value="PGBD-like_sf"/>
</dbReference>
<feature type="domain" description="N-acetylmuramoyl-L-alanine amidase" evidence="2">
    <location>
        <begin position="36"/>
        <end position="203"/>
    </location>
</feature>
<accession>A0A7X0NFC0</accession>
<dbReference type="GO" id="GO:0008745">
    <property type="term" value="F:N-acetylmuramoyl-L-alanine amidase activity"/>
    <property type="evidence" value="ECO:0007669"/>
    <property type="project" value="UniProtKB-EC"/>
</dbReference>
<dbReference type="InterPro" id="IPR036505">
    <property type="entry name" value="Amidase/PGRP_sf"/>
</dbReference>
<dbReference type="SMART" id="SM00644">
    <property type="entry name" value="Ami_2"/>
    <property type="match status" value="1"/>
</dbReference>
<proteinExistence type="predicted"/>
<dbReference type="PROSITE" id="PS51257">
    <property type="entry name" value="PROKAR_LIPOPROTEIN"/>
    <property type="match status" value="1"/>
</dbReference>
<dbReference type="Pfam" id="PF01510">
    <property type="entry name" value="Amidase_2"/>
    <property type="match status" value="1"/>
</dbReference>
<dbReference type="Pfam" id="PF00144">
    <property type="entry name" value="Beta-lactamase"/>
    <property type="match status" value="1"/>
</dbReference>
<dbReference type="SUPFAM" id="SSF56601">
    <property type="entry name" value="beta-lactamase/transpeptidase-like"/>
    <property type="match status" value="1"/>
</dbReference>
<dbReference type="NCBIfam" id="NF002968">
    <property type="entry name" value="PRK03642.1"/>
    <property type="match status" value="1"/>
</dbReference>
<organism evidence="3 4">
    <name type="scientific">Thalassotalea piscium</name>
    <dbReference type="NCBI Taxonomy" id="1230533"/>
    <lineage>
        <taxon>Bacteria</taxon>
        <taxon>Pseudomonadati</taxon>
        <taxon>Pseudomonadota</taxon>
        <taxon>Gammaproteobacteria</taxon>
        <taxon>Alteromonadales</taxon>
        <taxon>Colwelliaceae</taxon>
        <taxon>Thalassotalea</taxon>
    </lineage>
</organism>
<dbReference type="InterPro" id="IPR002502">
    <property type="entry name" value="Amidase_domain"/>
</dbReference>
<reference evidence="3 4" key="1">
    <citation type="submission" date="2020-08" db="EMBL/GenBank/DDBJ databases">
        <title>Genomic Encyclopedia of Type Strains, Phase IV (KMG-IV): sequencing the most valuable type-strain genomes for metagenomic binning, comparative biology and taxonomic classification.</title>
        <authorList>
            <person name="Goeker M."/>
        </authorList>
    </citation>
    <scope>NUCLEOTIDE SEQUENCE [LARGE SCALE GENOMIC DNA]</scope>
    <source>
        <strain evidence="3 4">DSM 26287</strain>
    </source>
</reference>
<dbReference type="Gene3D" id="1.10.101.10">
    <property type="entry name" value="PGBD-like superfamily/PGBD"/>
    <property type="match status" value="1"/>
</dbReference>
<sequence length="832" mass="93926">MKSKFSFFEAKNNKYFLGHLLIIVLLISSCSSLPIKSLPSNNYSERVKFLVMHYTAIDYQQSVTALVDQGGVSSHYLIPESNDDSYKESELSIYQLVPESKRAWHAGSSYWQGRIDLNDQSIGIEIVNVPECRKLEKIEGERVLNYQQENDDNKLCVFPDFDPKQVELIIQLSKDILKRNPDITPTQVIGHSDITPTRKNDPGPRFPWQQLYQAGIGAWYETETVDKYWQLFNATAPNIGLVQKALNSYGYGIIETGELDSQTLDTLSAFQMHFIPWKVTGKPDSKTVATIFALLEKYFPEKIERLLSRYEDEKVVESISLFKPKRGQIDQRFPEVERSTRALVNDRATFKSYRGGGEIIIDNNDALSADIYVNGEKLNINTKMEHGQRYQYSLKRRTKNGVNTLRVDNILPEGASLNIIIPFPELTLATNKNSTRFKKVDEQIQSDIEQGFPGAVLMVIKNGKVIKHSAYGFAKKYEDGGHLLASPVPMTTNTIFDIASNTKMFATNFALMKLVSEGRLDTNKPISYYLPDYTGAGRDTRLVKDLLTHSAGYAPQIRFFDSNNKLGKKYYSQNSARSKQLILNKVPFSMGRNTKHIYSDTDFMLLGMLIERITGKGLDQYSEYDIYQPLGLKDTLFNPLIKGKVKSEIAATEIHGTTRGGRVEFDNVRRYVLQGEVHDEKAYHSFEGVAGHAGLFSTTSDIGILIQTLLNRGGYAGTKIFNESVIDQFIKPADTNGSYGLGWRRNNNGALKWHFGPYASPSAYGHTGWTGTVTVIDPEHDLGIVLLTNARHSLIENDEENEENYYFKGKTFETGKYGSIISLVYEAVLEGK</sequence>
<evidence type="ECO:0000256" key="1">
    <source>
        <dbReference type="ARBA" id="ARBA00022801"/>
    </source>
</evidence>
<name>A0A7X0NFC0_9GAMM</name>
<dbReference type="FunFam" id="3.40.80.10:FF:000003">
    <property type="entry name" value="N-acetylmuramoyl-L-alanine amidase"/>
    <property type="match status" value="1"/>
</dbReference>
<gene>
    <name evidence="3" type="ORF">HNQ55_000915</name>
</gene>
<dbReference type="GO" id="GO:0009253">
    <property type="term" value="P:peptidoglycan catabolic process"/>
    <property type="evidence" value="ECO:0007669"/>
    <property type="project" value="InterPro"/>
</dbReference>
<dbReference type="EC" id="3.5.1.28" evidence="3"/>